<evidence type="ECO:0000256" key="1">
    <source>
        <dbReference type="ARBA" id="ARBA00007613"/>
    </source>
</evidence>
<protein>
    <submittedName>
        <fullName evidence="3">Outer membrane protein oprM</fullName>
    </submittedName>
</protein>
<accession>A0AAX2M769</accession>
<dbReference type="Gene3D" id="1.20.1600.10">
    <property type="entry name" value="Outer membrane efflux proteins (OEP)"/>
    <property type="match status" value="1"/>
</dbReference>
<dbReference type="EMBL" id="UIGR01000001">
    <property type="protein sequence ID" value="SUX32033.1"/>
    <property type="molecule type" value="Genomic_DNA"/>
</dbReference>
<gene>
    <name evidence="3" type="primary">oprM_1</name>
    <name evidence="3" type="ORF">NCTC8684_01106</name>
</gene>
<dbReference type="InterPro" id="IPR058625">
    <property type="entry name" value="MdtA-like_BSH"/>
</dbReference>
<dbReference type="PANTHER" id="PTHR30203">
    <property type="entry name" value="OUTER MEMBRANE CATION EFFLUX PROTEIN"/>
    <property type="match status" value="1"/>
</dbReference>
<dbReference type="SUPFAM" id="SSF56954">
    <property type="entry name" value="Outer membrane efflux proteins (OEP)"/>
    <property type="match status" value="1"/>
</dbReference>
<comment type="similarity">
    <text evidence="1">Belongs to the outer membrane factor (OMF) (TC 1.B.17) family.</text>
</comment>
<dbReference type="Pfam" id="PF02321">
    <property type="entry name" value="OEP"/>
    <property type="match status" value="2"/>
</dbReference>
<dbReference type="PANTHER" id="PTHR30203:SF21">
    <property type="entry name" value="OUTER MEMBRANE COMPONENT OF MULTIDRUG EFFLUX PUMP-RELATED"/>
    <property type="match status" value="1"/>
</dbReference>
<dbReference type="InterPro" id="IPR003423">
    <property type="entry name" value="OMP_efflux"/>
</dbReference>
<dbReference type="SUPFAM" id="SSF111369">
    <property type="entry name" value="HlyD-like secretion proteins"/>
    <property type="match status" value="1"/>
</dbReference>
<comment type="caution">
    <text evidence="3">The sequence shown here is derived from an EMBL/GenBank/DDBJ whole genome shotgun (WGS) entry which is preliminary data.</text>
</comment>
<name>A0AAX2M769_CHRVL</name>
<dbReference type="Gene3D" id="2.20.200.10">
    <property type="entry name" value="Outer membrane efflux proteins (OEP)"/>
    <property type="match status" value="1"/>
</dbReference>
<evidence type="ECO:0000313" key="3">
    <source>
        <dbReference type="EMBL" id="SUX32033.1"/>
    </source>
</evidence>
<dbReference type="RefSeq" id="WP_084194145.1">
    <property type="nucleotide sequence ID" value="NZ_MQZX01000078.1"/>
</dbReference>
<sequence length="508" mass="53898">MNNRIRKAGSVLLTLATVAVAIVVVRHIWIYYTDAPWTRDGHIAADVVQVAPDVSGLITEVKVSDNQLVKKGQVLFVVDRAHYELALRQAEAALAAQRATLAQARREAARNRSLTDLVAAEAREEGDAKVQLGEATLAAAEAAAGQRAQDSGEAYLIEKKLPVANVGDGGLKIGYEIDLFGKLARAEEAARAGTQASEAAMDLARTTVAAETVRAYVQGCAAGHQLAVARHELDLQNRGVAVAKRMQSAGRGRATDVERAQAQADIQRAALPRLQAEQDAARFRLAALLGKTPAESPSIAFSDLPRLKQPLPVGDGAALLKRRPDVREAERKLAAATATATARIGVAAAQLYPSISLGASAGVTGLLEHAGEDRTRRWSLGPLISWTIPDRGARARVKAAEADADAALAHFDGVVLNALRETETALTFYAKDLERNADLRSARDNARAAAQDNRRLYAAGRAPYLASLDADRALAGNESALAASDAQVALDQVNLFLALGGGWEQIPR</sequence>
<organism evidence="3 4">
    <name type="scientific">Chromobacterium violaceum</name>
    <dbReference type="NCBI Taxonomy" id="536"/>
    <lineage>
        <taxon>Bacteria</taxon>
        <taxon>Pseudomonadati</taxon>
        <taxon>Pseudomonadota</taxon>
        <taxon>Betaproteobacteria</taxon>
        <taxon>Neisseriales</taxon>
        <taxon>Chromobacteriaceae</taxon>
        <taxon>Chromobacterium</taxon>
    </lineage>
</organism>
<evidence type="ECO:0000313" key="4">
    <source>
        <dbReference type="Proteomes" id="UP000254029"/>
    </source>
</evidence>
<dbReference type="AlphaFoldDB" id="A0AAX2M769"/>
<dbReference type="GO" id="GO:0015562">
    <property type="term" value="F:efflux transmembrane transporter activity"/>
    <property type="evidence" value="ECO:0007669"/>
    <property type="project" value="InterPro"/>
</dbReference>
<proteinExistence type="inferred from homology"/>
<evidence type="ECO:0000259" key="2">
    <source>
        <dbReference type="Pfam" id="PF25917"/>
    </source>
</evidence>
<dbReference type="Gene3D" id="2.40.50.100">
    <property type="match status" value="1"/>
</dbReference>
<feature type="domain" description="Multidrug resistance protein MdtA-like barrel-sandwich hybrid" evidence="2">
    <location>
        <begin position="47"/>
        <end position="116"/>
    </location>
</feature>
<dbReference type="InterPro" id="IPR010131">
    <property type="entry name" value="MdtP/NodT-like"/>
</dbReference>
<dbReference type="Pfam" id="PF25917">
    <property type="entry name" value="BSH_RND"/>
    <property type="match status" value="1"/>
</dbReference>
<dbReference type="Proteomes" id="UP000254029">
    <property type="component" value="Unassembled WGS sequence"/>
</dbReference>
<reference evidence="3 4" key="1">
    <citation type="submission" date="2018-06" db="EMBL/GenBank/DDBJ databases">
        <authorList>
            <consortium name="Pathogen Informatics"/>
            <person name="Doyle S."/>
        </authorList>
    </citation>
    <scope>NUCLEOTIDE SEQUENCE [LARGE SCALE GENOMIC DNA]</scope>
    <source>
        <strain evidence="3 4">NCTC8684</strain>
    </source>
</reference>